<name>A0A6J1G6X0_CUCMO</name>
<keyword evidence="2" id="KW-1185">Reference proteome</keyword>
<evidence type="ECO:0000313" key="3">
    <source>
        <dbReference type="RefSeq" id="XP_022947606.1"/>
    </source>
</evidence>
<dbReference type="InterPro" id="IPR007991">
    <property type="entry name" value="RNA_pol_I_trans_ini_fac_RRN3"/>
</dbReference>
<gene>
    <name evidence="3" type="primary">LOC111451422</name>
</gene>
<comment type="similarity">
    <text evidence="1">Belongs to the RRN3 family.</text>
</comment>
<dbReference type="GO" id="GO:0006361">
    <property type="term" value="P:transcription initiation at RNA polymerase I promoter"/>
    <property type="evidence" value="ECO:0007669"/>
    <property type="project" value="InterPro"/>
</dbReference>
<dbReference type="Proteomes" id="UP000504609">
    <property type="component" value="Unplaced"/>
</dbReference>
<dbReference type="GeneID" id="111451422"/>
<protein>
    <submittedName>
        <fullName evidence="3">RNA polymerase I-specific transcription initiation factor RRN3-like</fullName>
    </submittedName>
</protein>
<organism evidence="2 3">
    <name type="scientific">Cucurbita moschata</name>
    <name type="common">Winter crookneck squash</name>
    <name type="synonym">Cucurbita pepo var. moschata</name>
    <dbReference type="NCBI Taxonomy" id="3662"/>
    <lineage>
        <taxon>Eukaryota</taxon>
        <taxon>Viridiplantae</taxon>
        <taxon>Streptophyta</taxon>
        <taxon>Embryophyta</taxon>
        <taxon>Tracheophyta</taxon>
        <taxon>Spermatophyta</taxon>
        <taxon>Magnoliopsida</taxon>
        <taxon>eudicotyledons</taxon>
        <taxon>Gunneridae</taxon>
        <taxon>Pentapetalae</taxon>
        <taxon>rosids</taxon>
        <taxon>fabids</taxon>
        <taxon>Cucurbitales</taxon>
        <taxon>Cucurbitaceae</taxon>
        <taxon>Cucurbiteae</taxon>
        <taxon>Cucurbita</taxon>
    </lineage>
</organism>
<dbReference type="GO" id="GO:0001042">
    <property type="term" value="F:RNA polymerase I core binding"/>
    <property type="evidence" value="ECO:0007669"/>
    <property type="project" value="TreeGrafter"/>
</dbReference>
<evidence type="ECO:0000256" key="1">
    <source>
        <dbReference type="ARBA" id="ARBA00010098"/>
    </source>
</evidence>
<dbReference type="PANTHER" id="PTHR12790:SF0">
    <property type="entry name" value="RNA POLYMERASE I-SPECIFIC TRANSCRIPTION INITIATION FACTOR RRN3-RELATED"/>
    <property type="match status" value="1"/>
</dbReference>
<reference evidence="3" key="1">
    <citation type="submission" date="2025-08" db="UniProtKB">
        <authorList>
            <consortium name="RefSeq"/>
        </authorList>
    </citation>
    <scope>IDENTIFICATION</scope>
    <source>
        <tissue evidence="3">Young leaves</tissue>
    </source>
</reference>
<dbReference type="Pfam" id="PF05327">
    <property type="entry name" value="RRN3"/>
    <property type="match status" value="1"/>
</dbReference>
<dbReference type="PANTHER" id="PTHR12790">
    <property type="entry name" value="TRANSCRIPTION INITIATION FACTOR IA RRN3"/>
    <property type="match status" value="1"/>
</dbReference>
<dbReference type="RefSeq" id="XP_022947606.1">
    <property type="nucleotide sequence ID" value="XM_023091838.1"/>
</dbReference>
<dbReference type="GO" id="GO:0001181">
    <property type="term" value="F:RNA polymerase I general transcription initiation factor activity"/>
    <property type="evidence" value="ECO:0007669"/>
    <property type="project" value="InterPro"/>
</dbReference>
<dbReference type="AlphaFoldDB" id="A0A6J1G6X0"/>
<accession>A0A6J1G6X0</accession>
<proteinExistence type="inferred from homology"/>
<sequence>MGMELENGQAQFQDMEGVNFTDSQLVDFIRGFLSSVSLGNTDGYNQLVGVIHHRERLSPDEVALLVTCLKALCGAVSFIDNALHESLLAGIFKMSLWDYGPNVMDALVELITSLAVSSGKYVDSCLDMLVNNFMPPHYYKDLLKKPHGLIRKDEVFSRVHTALKDISDLVPLAPLRLEQIVVNKMQRVFFKESLTSVYVENMLRLEKGSLSEFVGRKILTALVDKLLDLDVEIGWDDILQDDFSKGIFEIELEDDDEITDDINEDSIELPSELSRKSLTGNVIAETLDSLIVLTFEHLESCERDGRLNEVFEILLLSFQRTVLTAYKSKFAQFVIFYACALDPEVCGARFAVTLADMFISCNDPPLTRMSAVSYLASYLSRGKFLSTSLVTTILKRLVDWCLEYGKSQHVDLNPKAHKVFYSGCQAIMYVLCFRMRSILEIPRLKSQLLLMPIGPILTHRLGPLKVCLPSIVEEFLRKANDANLFTPSETFIFNGLLESEYSKTFGGMERLDMFFPFDPCLLKRCDRYLRPYFVYWSMVRPSYDEEEDDNEGSSDEDVAEVFPDRIEENLMDDEAMARSYDDREFDLDEFDSALNKMSITPRNSIQYRRDSVQMPSRILPSTSPGSWW</sequence>
<evidence type="ECO:0000313" key="2">
    <source>
        <dbReference type="Proteomes" id="UP000504609"/>
    </source>
</evidence>
<dbReference type="KEGG" id="cmos:111451422"/>
<dbReference type="GO" id="GO:0005634">
    <property type="term" value="C:nucleus"/>
    <property type="evidence" value="ECO:0007669"/>
    <property type="project" value="TreeGrafter"/>
</dbReference>